<organism evidence="15 16">
    <name type="scientific">Caballeronia mineralivorans PML1(12)</name>
    <dbReference type="NCBI Taxonomy" id="908627"/>
    <lineage>
        <taxon>Bacteria</taxon>
        <taxon>Pseudomonadati</taxon>
        <taxon>Pseudomonadota</taxon>
        <taxon>Betaproteobacteria</taxon>
        <taxon>Burkholderiales</taxon>
        <taxon>Burkholderiaceae</taxon>
        <taxon>Caballeronia</taxon>
    </lineage>
</organism>
<name>A0A0J1CJV2_9BURK</name>
<dbReference type="PANTHER" id="PTHR43531:SF14">
    <property type="entry name" value="METHYL-ACCEPTING CHEMOTAXIS PROTEIN I-RELATED"/>
    <property type="match status" value="1"/>
</dbReference>
<dbReference type="InterPro" id="IPR003660">
    <property type="entry name" value="HAMP_dom"/>
</dbReference>
<keyword evidence="2" id="KW-1003">Cell membrane</keyword>
<dbReference type="PATRIC" id="fig|908627.4.peg.8624"/>
<keyword evidence="7 12" id="KW-1133">Transmembrane helix</keyword>
<evidence type="ECO:0000256" key="10">
    <source>
        <dbReference type="ARBA" id="ARBA00029447"/>
    </source>
</evidence>
<keyword evidence="3" id="KW-0488">Methylation</keyword>
<keyword evidence="9 11" id="KW-0807">Transducer</keyword>
<feature type="domain" description="Methyl-accepting transducer" evidence="13">
    <location>
        <begin position="269"/>
        <end position="498"/>
    </location>
</feature>
<dbReference type="PROSITE" id="PS50885">
    <property type="entry name" value="HAMP"/>
    <property type="match status" value="1"/>
</dbReference>
<sequence length="516" mass="54014">MKTAVSIKAWLSILVAAFAIMLAATGGYSIYAARTADVSMRALYTQDTRGLDLLAKDTIRLLIARAALQDYDPRAGTAASAALLRDAQGAIDGANAAWKAFAMLASGNEEQGLMHAANNAREQLVQQTLLPAVEALESKRVSDIREFNENQIKDAFNAYDAALQPLVAMEFEHGKARFEASQRRTETVTWIATTLLAAGLVLAFFARLTLARIVIAPLRVAVDACTQIAGGDLTTRLTARRHDEIGRLIEGLSTMQQGLSAIVGGVRDGTGQMAVGTREIASGNIDLSQRTEEQAASLQETSASIGQLTSTVRQNAESARQASGLALTASATANHGGQVVTQVVSTMDGINSSSKQISEIIAVIEGIAFQTNILALNAAVEAARAGEQGRGFAVVAGEVRALAQRSAGAAKEIRELITTSVARVGNGAVLVENAGSAMRDIIVAVGRVTDIMGEITSASEEQTIGIEQVNVAIAQMDQVTQQNAALVEQAAAAAASLETQAAQMNAAVALFKLAEV</sequence>
<comment type="subcellular location">
    <subcellularLocation>
        <location evidence="1">Cell inner membrane</location>
        <topology evidence="1">Multi-pass membrane protein</topology>
    </subcellularLocation>
</comment>
<evidence type="ECO:0000256" key="12">
    <source>
        <dbReference type="SAM" id="Phobius"/>
    </source>
</evidence>
<keyword evidence="8 12" id="KW-0472">Membrane</keyword>
<dbReference type="InterPro" id="IPR004089">
    <property type="entry name" value="MCPsignal_dom"/>
</dbReference>
<evidence type="ECO:0000256" key="3">
    <source>
        <dbReference type="ARBA" id="ARBA00022481"/>
    </source>
</evidence>
<comment type="caution">
    <text evidence="15">The sequence shown here is derived from an EMBL/GenBank/DDBJ whole genome shotgun (WGS) entry which is preliminary data.</text>
</comment>
<dbReference type="InterPro" id="IPR035440">
    <property type="entry name" value="4HB_MCP_dom_sf"/>
</dbReference>
<evidence type="ECO:0000256" key="8">
    <source>
        <dbReference type="ARBA" id="ARBA00023136"/>
    </source>
</evidence>
<reference evidence="15 16" key="1">
    <citation type="journal article" date="2015" name="Genome Announc.">
        <title>Draft Genome Sequence of Burkholderia sp. Strain PML1(12), an Ectomycorrhizosphere-Inhabiting Bacterium with Effective Mineral-Weathering Ability.</title>
        <authorList>
            <person name="Uroz S."/>
            <person name="Oger P."/>
        </authorList>
    </citation>
    <scope>NUCLEOTIDE SEQUENCE [LARGE SCALE GENOMIC DNA]</scope>
    <source>
        <strain evidence="16">PML1(12)</strain>
    </source>
</reference>
<dbReference type="Pfam" id="PF02203">
    <property type="entry name" value="TarH"/>
    <property type="match status" value="1"/>
</dbReference>
<dbReference type="SUPFAM" id="SSF58104">
    <property type="entry name" value="Methyl-accepting chemotaxis protein (MCP) signaling domain"/>
    <property type="match status" value="1"/>
</dbReference>
<accession>A0A0J1CJV2</accession>
<feature type="domain" description="HAMP" evidence="14">
    <location>
        <begin position="212"/>
        <end position="264"/>
    </location>
</feature>
<dbReference type="CDD" id="cd06225">
    <property type="entry name" value="HAMP"/>
    <property type="match status" value="1"/>
</dbReference>
<dbReference type="SMART" id="SM00304">
    <property type="entry name" value="HAMP"/>
    <property type="match status" value="1"/>
</dbReference>
<protein>
    <submittedName>
        <fullName evidence="15">Membrane protein</fullName>
    </submittedName>
</protein>
<dbReference type="GO" id="GO:0004888">
    <property type="term" value="F:transmembrane signaling receptor activity"/>
    <property type="evidence" value="ECO:0007669"/>
    <property type="project" value="InterPro"/>
</dbReference>
<evidence type="ECO:0000256" key="5">
    <source>
        <dbReference type="ARBA" id="ARBA00022519"/>
    </source>
</evidence>
<keyword evidence="5" id="KW-0997">Cell inner membrane</keyword>
<keyword evidence="6 12" id="KW-0812">Transmembrane</keyword>
<dbReference type="Proteomes" id="UP000035963">
    <property type="component" value="Unassembled WGS sequence"/>
</dbReference>
<evidence type="ECO:0000256" key="7">
    <source>
        <dbReference type="ARBA" id="ARBA00022989"/>
    </source>
</evidence>
<dbReference type="InterPro" id="IPR003122">
    <property type="entry name" value="Tar_rcpt_lig-bd"/>
</dbReference>
<dbReference type="GO" id="GO:0007165">
    <property type="term" value="P:signal transduction"/>
    <property type="evidence" value="ECO:0007669"/>
    <property type="project" value="UniProtKB-KW"/>
</dbReference>
<keyword evidence="4" id="KW-0145">Chemotaxis</keyword>
<evidence type="ECO:0000256" key="1">
    <source>
        <dbReference type="ARBA" id="ARBA00004429"/>
    </source>
</evidence>
<dbReference type="PROSITE" id="PS50111">
    <property type="entry name" value="CHEMOTAXIS_TRANSDUC_2"/>
    <property type="match status" value="1"/>
</dbReference>
<dbReference type="GO" id="GO:0005886">
    <property type="term" value="C:plasma membrane"/>
    <property type="evidence" value="ECO:0007669"/>
    <property type="project" value="UniProtKB-SubCell"/>
</dbReference>
<dbReference type="Gene3D" id="1.10.287.950">
    <property type="entry name" value="Methyl-accepting chemotaxis protein"/>
    <property type="match status" value="1"/>
</dbReference>
<dbReference type="AlphaFoldDB" id="A0A0J1CJV2"/>
<keyword evidence="16" id="KW-1185">Reference proteome</keyword>
<dbReference type="CDD" id="cd11386">
    <property type="entry name" value="MCP_signal"/>
    <property type="match status" value="1"/>
</dbReference>
<dbReference type="RefSeq" id="WP_047897481.1">
    <property type="nucleotide sequence ID" value="NZ_AEJF01000231.1"/>
</dbReference>
<evidence type="ECO:0000313" key="16">
    <source>
        <dbReference type="Proteomes" id="UP000035963"/>
    </source>
</evidence>
<evidence type="ECO:0000256" key="9">
    <source>
        <dbReference type="ARBA" id="ARBA00023224"/>
    </source>
</evidence>
<comment type="similarity">
    <text evidence="10">Belongs to the methyl-accepting chemotaxis (MCP) protein family.</text>
</comment>
<dbReference type="PRINTS" id="PR00260">
    <property type="entry name" value="CHEMTRNSDUCR"/>
</dbReference>
<dbReference type="Pfam" id="PF00672">
    <property type="entry name" value="HAMP"/>
    <property type="match status" value="1"/>
</dbReference>
<dbReference type="SUPFAM" id="SSF47170">
    <property type="entry name" value="Aspartate receptor, ligand-binding domain"/>
    <property type="match status" value="1"/>
</dbReference>
<dbReference type="InterPro" id="IPR004090">
    <property type="entry name" value="Chemotax_Me-accpt_rcpt"/>
</dbReference>
<dbReference type="InterPro" id="IPR051310">
    <property type="entry name" value="MCP_chemotaxis"/>
</dbReference>
<evidence type="ECO:0000259" key="14">
    <source>
        <dbReference type="PROSITE" id="PS50885"/>
    </source>
</evidence>
<gene>
    <name evidence="15" type="ORF">EOS_38515</name>
</gene>
<evidence type="ECO:0000256" key="2">
    <source>
        <dbReference type="ARBA" id="ARBA00022475"/>
    </source>
</evidence>
<evidence type="ECO:0000259" key="13">
    <source>
        <dbReference type="PROSITE" id="PS50111"/>
    </source>
</evidence>
<dbReference type="GO" id="GO:0006935">
    <property type="term" value="P:chemotaxis"/>
    <property type="evidence" value="ECO:0007669"/>
    <property type="project" value="UniProtKB-KW"/>
</dbReference>
<dbReference type="SMART" id="SM00283">
    <property type="entry name" value="MA"/>
    <property type="match status" value="1"/>
</dbReference>
<feature type="transmembrane region" description="Helical" evidence="12">
    <location>
        <begin position="188"/>
        <end position="210"/>
    </location>
</feature>
<evidence type="ECO:0000256" key="11">
    <source>
        <dbReference type="PROSITE-ProRule" id="PRU00284"/>
    </source>
</evidence>
<evidence type="ECO:0000313" key="15">
    <source>
        <dbReference type="EMBL" id="KLU20985.1"/>
    </source>
</evidence>
<dbReference type="OrthoDB" id="8982326at2"/>
<proteinExistence type="inferred from homology"/>
<dbReference type="EMBL" id="AEJF01000231">
    <property type="protein sequence ID" value="KLU20985.1"/>
    <property type="molecule type" value="Genomic_DNA"/>
</dbReference>
<evidence type="ECO:0000256" key="6">
    <source>
        <dbReference type="ARBA" id="ARBA00022692"/>
    </source>
</evidence>
<evidence type="ECO:0000256" key="4">
    <source>
        <dbReference type="ARBA" id="ARBA00022500"/>
    </source>
</evidence>
<dbReference type="Pfam" id="PF00015">
    <property type="entry name" value="MCPsignal"/>
    <property type="match status" value="1"/>
</dbReference>
<dbReference type="PANTHER" id="PTHR43531">
    <property type="entry name" value="PROTEIN ICFG"/>
    <property type="match status" value="1"/>
</dbReference>
<dbReference type="FunFam" id="1.10.287.950:FF:000001">
    <property type="entry name" value="Methyl-accepting chemotaxis sensory transducer"/>
    <property type="match status" value="1"/>
</dbReference>